<comment type="caution">
    <text evidence="1">The sequence shown here is derived from an EMBL/GenBank/DDBJ whole genome shotgun (WGS) entry which is preliminary data.</text>
</comment>
<organism evidence="1 2">
    <name type="scientific">Chryseobacterium lathyri</name>
    <dbReference type="NCBI Taxonomy" id="395933"/>
    <lineage>
        <taxon>Bacteria</taxon>
        <taxon>Pseudomonadati</taxon>
        <taxon>Bacteroidota</taxon>
        <taxon>Flavobacteriia</taxon>
        <taxon>Flavobacteriales</taxon>
        <taxon>Weeksellaceae</taxon>
        <taxon>Chryseobacterium group</taxon>
        <taxon>Chryseobacterium</taxon>
    </lineage>
</organism>
<dbReference type="SUPFAM" id="SSF159275">
    <property type="entry name" value="PA1994-like"/>
    <property type="match status" value="1"/>
</dbReference>
<accession>A0A511Y8C2</accession>
<dbReference type="EMBL" id="BJYI01000005">
    <property type="protein sequence ID" value="GEN71452.1"/>
    <property type="molecule type" value="Genomic_DNA"/>
</dbReference>
<evidence type="ECO:0000313" key="1">
    <source>
        <dbReference type="EMBL" id="GEN71452.1"/>
    </source>
</evidence>
<name>A0A511Y8C2_9FLAO</name>
<evidence type="ECO:0008006" key="3">
    <source>
        <dbReference type="Google" id="ProtNLM"/>
    </source>
</evidence>
<gene>
    <name evidence="1" type="ORF">CLA01_15240</name>
</gene>
<dbReference type="Proteomes" id="UP000321150">
    <property type="component" value="Unassembled WGS sequence"/>
</dbReference>
<reference evidence="1 2" key="1">
    <citation type="submission" date="2019-07" db="EMBL/GenBank/DDBJ databases">
        <title>Whole genome shotgun sequence of Chryseobacterium lathyri NBRC 105250.</title>
        <authorList>
            <person name="Hosoyama A."/>
            <person name="Uohara A."/>
            <person name="Ohji S."/>
            <person name="Ichikawa N."/>
        </authorList>
    </citation>
    <scope>NUCLEOTIDE SEQUENCE [LARGE SCALE GENOMIC DNA]</scope>
    <source>
        <strain evidence="1 2">NBRC 105250</strain>
    </source>
</reference>
<sequence length="183" mass="21191">MKIILWKGLANQSLEYFKIEKKEGSLKVNSKILGIQEDTVFAVTYHLLIDDNWFINEFTIVTEINSITTSYTGKKRDCAWEINNIPEPELANIHYIDISLSPFTNSLPINNLVFKEKVPQDIDVIYIDILQGHIKPVKQRYTKLDTLSFSYENIDSDFKAILTVDHNGFVEEYPELFEKIGQV</sequence>
<dbReference type="InterPro" id="IPR009467">
    <property type="entry name" value="Glycolipid-bd_prot_put"/>
</dbReference>
<dbReference type="OrthoDB" id="9814791at2"/>
<dbReference type="Pfam" id="PF06475">
    <property type="entry name" value="Glycolipid_bind"/>
    <property type="match status" value="1"/>
</dbReference>
<dbReference type="RefSeq" id="WP_111954635.1">
    <property type="nucleotide sequence ID" value="NZ_BJYI01000005.1"/>
</dbReference>
<dbReference type="AlphaFoldDB" id="A0A511Y8C2"/>
<evidence type="ECO:0000313" key="2">
    <source>
        <dbReference type="Proteomes" id="UP000321150"/>
    </source>
</evidence>
<proteinExistence type="predicted"/>
<protein>
    <recommendedName>
        <fullName evidence="3">Glycolipid-binding domain-containing protein</fullName>
    </recommendedName>
</protein>